<evidence type="ECO:0000256" key="4">
    <source>
        <dbReference type="ARBA" id="ARBA00022729"/>
    </source>
</evidence>
<dbReference type="InterPro" id="IPR050490">
    <property type="entry name" value="Bact_solute-bd_prot1"/>
</dbReference>
<evidence type="ECO:0000256" key="3">
    <source>
        <dbReference type="ARBA" id="ARBA00022448"/>
    </source>
</evidence>
<evidence type="ECO:0000313" key="7">
    <source>
        <dbReference type="Proteomes" id="UP000677918"/>
    </source>
</evidence>
<proteinExistence type="inferred from homology"/>
<dbReference type="EMBL" id="BOVK01000002">
    <property type="protein sequence ID" value="GIQ67300.1"/>
    <property type="molecule type" value="Genomic_DNA"/>
</dbReference>
<dbReference type="Pfam" id="PF01547">
    <property type="entry name" value="SBP_bac_1"/>
    <property type="match status" value="1"/>
</dbReference>
<accession>A0A8J4H0H9</accession>
<feature type="chain" id="PRO_5039136715" description="Extracellular solute-binding protein" evidence="5">
    <location>
        <begin position="20"/>
        <end position="423"/>
    </location>
</feature>
<dbReference type="SUPFAM" id="SSF53850">
    <property type="entry name" value="Periplasmic binding protein-like II"/>
    <property type="match status" value="1"/>
</dbReference>
<reference evidence="6" key="1">
    <citation type="submission" date="2021-04" db="EMBL/GenBank/DDBJ databases">
        <title>Draft genome sequence of Xylanibacillus composti strain K13.</title>
        <authorList>
            <person name="Uke A."/>
            <person name="Chhe C."/>
            <person name="Baramee S."/>
            <person name="Kosugi A."/>
        </authorList>
    </citation>
    <scope>NUCLEOTIDE SEQUENCE</scope>
    <source>
        <strain evidence="6">K13</strain>
    </source>
</reference>
<evidence type="ECO:0000256" key="5">
    <source>
        <dbReference type="SAM" id="SignalP"/>
    </source>
</evidence>
<keyword evidence="7" id="KW-1185">Reference proteome</keyword>
<feature type="signal peptide" evidence="5">
    <location>
        <begin position="1"/>
        <end position="19"/>
    </location>
</feature>
<name>A0A8J4H0H9_9BACL</name>
<comment type="similarity">
    <text evidence="2">Belongs to the bacterial solute-binding protein 1 family.</text>
</comment>
<evidence type="ECO:0000256" key="1">
    <source>
        <dbReference type="ARBA" id="ARBA00004196"/>
    </source>
</evidence>
<comment type="subcellular location">
    <subcellularLocation>
        <location evidence="1">Cell envelope</location>
    </subcellularLocation>
</comment>
<dbReference type="PANTHER" id="PTHR43649">
    <property type="entry name" value="ARABINOSE-BINDING PROTEIN-RELATED"/>
    <property type="match status" value="1"/>
</dbReference>
<organism evidence="6 7">
    <name type="scientific">Xylanibacillus composti</name>
    <dbReference type="NCBI Taxonomy" id="1572762"/>
    <lineage>
        <taxon>Bacteria</taxon>
        <taxon>Bacillati</taxon>
        <taxon>Bacillota</taxon>
        <taxon>Bacilli</taxon>
        <taxon>Bacillales</taxon>
        <taxon>Paenibacillaceae</taxon>
        <taxon>Xylanibacillus</taxon>
    </lineage>
</organism>
<evidence type="ECO:0000313" key="6">
    <source>
        <dbReference type="EMBL" id="GIQ67300.1"/>
    </source>
</evidence>
<dbReference type="Proteomes" id="UP000677918">
    <property type="component" value="Unassembled WGS sequence"/>
</dbReference>
<dbReference type="InterPro" id="IPR006059">
    <property type="entry name" value="SBP"/>
</dbReference>
<dbReference type="AlphaFoldDB" id="A0A8J4H0H9"/>
<sequence>MRRAKHVLITLLLSALYLAGCSSNGIEKDDITLRIWVEEVSQTHTQAFGELKAQYPNADVEFIHIRELVEQPVQIYENLEELYLDLNPDVVISNPVTFPLLASQGYLLNLESNMRQDGIVVEDMHPPVMEWIRDQGNGQVYGLTPYFDTEVLFYNKKLFDEFNISYPTGRMTWGGILDLIMRLPASNQGERLYGFYVGFEGDPASLLDRISRTNGLSYLDWENKKVTYEDPRWPEIYSLVSRVEQSGLLLQHSTIQEEGQQPADLFKQNKLAVMFGDYGTFEKLSYESDLAFGAVTQPVAEDDRSAGFLNLEEIYSVNANSTNKDAAWTFVRAVMNQSEPGKLPVAINAVAQHDERAAVFYELDYKREHAINFWEVPLAFSAEMNTLRRESLARILEGDPINEVLKQLESDGQAMLGSLSGIE</sequence>
<comment type="caution">
    <text evidence="6">The sequence shown here is derived from an EMBL/GenBank/DDBJ whole genome shotgun (WGS) entry which is preliminary data.</text>
</comment>
<evidence type="ECO:0008006" key="8">
    <source>
        <dbReference type="Google" id="ProtNLM"/>
    </source>
</evidence>
<gene>
    <name evidence="6" type="ORF">XYCOK13_01240</name>
</gene>
<dbReference type="Gene3D" id="3.40.190.10">
    <property type="entry name" value="Periplasmic binding protein-like II"/>
    <property type="match status" value="1"/>
</dbReference>
<keyword evidence="3" id="KW-0813">Transport</keyword>
<keyword evidence="4 5" id="KW-0732">Signal</keyword>
<dbReference type="GO" id="GO:0030313">
    <property type="term" value="C:cell envelope"/>
    <property type="evidence" value="ECO:0007669"/>
    <property type="project" value="UniProtKB-SubCell"/>
</dbReference>
<evidence type="ECO:0000256" key="2">
    <source>
        <dbReference type="ARBA" id="ARBA00008520"/>
    </source>
</evidence>
<protein>
    <recommendedName>
        <fullName evidence="8">Extracellular solute-binding protein</fullName>
    </recommendedName>
</protein>
<dbReference type="RefSeq" id="WP_213409906.1">
    <property type="nucleotide sequence ID" value="NZ_BOVK01000002.1"/>
</dbReference>
<dbReference type="PANTHER" id="PTHR43649:SF31">
    <property type="entry name" value="SN-GLYCEROL-3-PHOSPHATE-BINDING PERIPLASMIC PROTEIN UGPB"/>
    <property type="match status" value="1"/>
</dbReference>